<dbReference type="GO" id="GO:0004145">
    <property type="term" value="F:diamine N-acetyltransferase activity"/>
    <property type="evidence" value="ECO:0007669"/>
    <property type="project" value="UniProtKB-EC"/>
</dbReference>
<evidence type="ECO:0000313" key="2">
    <source>
        <dbReference type="EMBL" id="NIJ57632.1"/>
    </source>
</evidence>
<dbReference type="RefSeq" id="WP_166950443.1">
    <property type="nucleotide sequence ID" value="NZ_JAASQI010000003.1"/>
</dbReference>
<feature type="domain" description="N-acetyltransferase" evidence="1">
    <location>
        <begin position="11"/>
        <end position="156"/>
    </location>
</feature>
<dbReference type="Gene3D" id="1.10.287.900">
    <property type="entry name" value="The crystal structure of the spermine/spermidine acetyltransferase from enterococcus faecali"/>
    <property type="match status" value="1"/>
</dbReference>
<dbReference type="CDD" id="cd04301">
    <property type="entry name" value="NAT_SF"/>
    <property type="match status" value="1"/>
</dbReference>
<accession>A0ABX0UXF6</accession>
<dbReference type="SUPFAM" id="SSF55729">
    <property type="entry name" value="Acyl-CoA N-acyltransferases (Nat)"/>
    <property type="match status" value="1"/>
</dbReference>
<dbReference type="InterPro" id="IPR016181">
    <property type="entry name" value="Acyl_CoA_acyltransferase"/>
</dbReference>
<dbReference type="Gene3D" id="3.40.630.30">
    <property type="match status" value="1"/>
</dbReference>
<dbReference type="InterPro" id="IPR027455">
    <property type="entry name" value="Sper_AcTfrase_N"/>
</dbReference>
<dbReference type="PROSITE" id="PS51186">
    <property type="entry name" value="GNAT"/>
    <property type="match status" value="1"/>
</dbReference>
<dbReference type="InterPro" id="IPR000182">
    <property type="entry name" value="GNAT_dom"/>
</dbReference>
<evidence type="ECO:0000259" key="1">
    <source>
        <dbReference type="PROSITE" id="PS51186"/>
    </source>
</evidence>
<dbReference type="Proteomes" id="UP001429580">
    <property type="component" value="Unassembled WGS sequence"/>
</dbReference>
<dbReference type="EC" id="2.3.1.57" evidence="2"/>
<reference evidence="2 3" key="1">
    <citation type="submission" date="2020-03" db="EMBL/GenBank/DDBJ databases">
        <title>Genomic Encyclopedia of Type Strains, Phase IV (KMG-IV): sequencing the most valuable type-strain genomes for metagenomic binning, comparative biology and taxonomic classification.</title>
        <authorList>
            <person name="Goeker M."/>
        </authorList>
    </citation>
    <scope>NUCLEOTIDE SEQUENCE [LARGE SCALE GENOMIC DNA]</scope>
    <source>
        <strain evidence="2 3">DSM 103870</strain>
    </source>
</reference>
<keyword evidence="2" id="KW-0808">Transferase</keyword>
<protein>
    <submittedName>
        <fullName evidence="2">Diamine N-acetyltransferase</fullName>
        <ecNumber evidence="2">2.3.1.57</ecNumber>
    </submittedName>
</protein>
<comment type="caution">
    <text evidence="2">The sequence shown here is derived from an EMBL/GenBank/DDBJ whole genome shotgun (WGS) entry which is preliminary data.</text>
</comment>
<keyword evidence="3" id="KW-1185">Reference proteome</keyword>
<gene>
    <name evidence="2" type="ORF">FHS82_001468</name>
</gene>
<sequence length="160" mass="17182">MDRETSPPPAVRLVPVTAANREAVVALELAPGQVDWLAGNAESLDEADHDPDARPRVVMAQARIVGFLMYEAPADDDEARIYRFMIDSAVQGRGYGRAALRAALEEIATLGHVRRVSICYMPDNEGARRLYGAAGFLEEGLDEDGEMVVGMSLPAGGNGL</sequence>
<organism evidence="2 3">
    <name type="scientific">Pseudochelatococcus lubricantis</name>
    <dbReference type="NCBI Taxonomy" id="1538102"/>
    <lineage>
        <taxon>Bacteria</taxon>
        <taxon>Pseudomonadati</taxon>
        <taxon>Pseudomonadota</taxon>
        <taxon>Alphaproteobacteria</taxon>
        <taxon>Hyphomicrobiales</taxon>
        <taxon>Chelatococcaceae</taxon>
        <taxon>Pseudochelatococcus</taxon>
    </lineage>
</organism>
<name>A0ABX0UXF6_9HYPH</name>
<proteinExistence type="predicted"/>
<dbReference type="InterPro" id="IPR050276">
    <property type="entry name" value="MshD_Acetyltransferase"/>
</dbReference>
<dbReference type="EMBL" id="JAASQI010000003">
    <property type="protein sequence ID" value="NIJ57632.1"/>
    <property type="molecule type" value="Genomic_DNA"/>
</dbReference>
<evidence type="ECO:0000313" key="3">
    <source>
        <dbReference type="Proteomes" id="UP001429580"/>
    </source>
</evidence>
<dbReference type="PANTHER" id="PTHR43617">
    <property type="entry name" value="L-AMINO ACID N-ACETYLTRANSFERASE"/>
    <property type="match status" value="1"/>
</dbReference>
<dbReference type="Pfam" id="PF00583">
    <property type="entry name" value="Acetyltransf_1"/>
    <property type="match status" value="1"/>
</dbReference>
<keyword evidence="2" id="KW-0012">Acyltransferase</keyword>